<organism evidence="3 4">
    <name type="scientific">Silurus asotus</name>
    <name type="common">Amur catfish</name>
    <name type="synonym">Parasilurus asotus</name>
    <dbReference type="NCBI Taxonomy" id="30991"/>
    <lineage>
        <taxon>Eukaryota</taxon>
        <taxon>Metazoa</taxon>
        <taxon>Chordata</taxon>
        <taxon>Craniata</taxon>
        <taxon>Vertebrata</taxon>
        <taxon>Euteleostomi</taxon>
        <taxon>Actinopterygii</taxon>
        <taxon>Neopterygii</taxon>
        <taxon>Teleostei</taxon>
        <taxon>Ostariophysi</taxon>
        <taxon>Siluriformes</taxon>
        <taxon>Siluridae</taxon>
        <taxon>Silurus</taxon>
    </lineage>
</organism>
<feature type="coiled-coil region" evidence="1">
    <location>
        <begin position="274"/>
        <end position="338"/>
    </location>
</feature>
<comment type="caution">
    <text evidence="3">The sequence shown here is derived from an EMBL/GenBank/DDBJ whole genome shotgun (WGS) entry which is preliminary data.</text>
</comment>
<feature type="region of interest" description="Disordered" evidence="2">
    <location>
        <begin position="559"/>
        <end position="600"/>
    </location>
</feature>
<dbReference type="AlphaFoldDB" id="A0AAD5ADS5"/>
<name>A0AAD5ADS5_SILAS</name>
<dbReference type="PANTHER" id="PTHR33820:SF4">
    <property type="entry name" value="COILED-COIL DOMAIN-CONTAINING PROTEIN 17"/>
    <property type="match status" value="1"/>
</dbReference>
<protein>
    <submittedName>
        <fullName evidence="3">Coiled-coil domain-containing protein 17 isoform X3</fullName>
    </submittedName>
</protein>
<dbReference type="InterPro" id="IPR038800">
    <property type="entry name" value="CCDC17"/>
</dbReference>
<dbReference type="PANTHER" id="PTHR33820">
    <property type="entry name" value="COILED-COIL DOMAIN-CONTAINING PROTEIN 17"/>
    <property type="match status" value="1"/>
</dbReference>
<sequence length="600" mass="68628">MVFRSLGLLDKHKSRFCIGSSIGDPTVLRRGQEEISKAEKLDQGALRPRKTKTPDLIHLREQREKLLRQTDRRETHREPSVTDCLAFNQLAREEMYPGRQQANGDKLQEVCKLHEQKLSEIRAHTFELEQQRKEIERQMALVGHDGTAQLKEMLRELKEQEERNEEVLYRLSTRINALQGVKDINITSEQLDDRKTQHINFDLISSVDGPLSSQIRSLHLAYVQSGGADPEVLAQLYDLQAEAHALEQSRPAAEEQTRKKRRMKTSHPAVDSSIIAVENRNQQLEEQIIKLQIDRERCRGRAAVSELDLIQRRHNSQVASLQAEISNLRREVEKTTEGKTHLPVHEYSSWERSLLDRRVFDMVDSLAPAPYDPVSGFAIFYDMVLGLDAMFRTVYLVTRLYSGGQEIGQPILMPPVHCRPAGALTATLRGHAENYALLAVKQPVHRMQPSSSLYLVVEVQIAGRFESCDQQMQGWSKLQLFDNHNQVQSGFWKLPFRTLPVRPSLSPGQLNSVPQLGNMEICLRLVNARDGDVQSLAKIDPNNSRQYKYPPVVIIHSNTDMERQRSQPKTSQRSSNPFLPSLAQTNRVDPPPKDRDPRRE</sequence>
<evidence type="ECO:0000313" key="3">
    <source>
        <dbReference type="EMBL" id="KAI5614613.1"/>
    </source>
</evidence>
<evidence type="ECO:0000256" key="2">
    <source>
        <dbReference type="SAM" id="MobiDB-lite"/>
    </source>
</evidence>
<feature type="compositionally biased region" description="Basic and acidic residues" evidence="2">
    <location>
        <begin position="246"/>
        <end position="257"/>
    </location>
</feature>
<reference evidence="3" key="1">
    <citation type="submission" date="2018-07" db="EMBL/GenBank/DDBJ databases">
        <title>Comparative genomics of catfishes provides insights into carnivory and benthic adaptation.</title>
        <authorList>
            <person name="Zhang Y."/>
            <person name="Wang D."/>
            <person name="Peng Z."/>
            <person name="Zheng S."/>
            <person name="Shao F."/>
            <person name="Tao W."/>
        </authorList>
    </citation>
    <scope>NUCLEOTIDE SEQUENCE</scope>
    <source>
        <strain evidence="3">Chongqing</strain>
    </source>
</reference>
<keyword evidence="4" id="KW-1185">Reference proteome</keyword>
<feature type="compositionally biased region" description="Basic and acidic residues" evidence="2">
    <location>
        <begin position="590"/>
        <end position="600"/>
    </location>
</feature>
<gene>
    <name evidence="3" type="ORF">C0J50_8951</name>
</gene>
<evidence type="ECO:0000313" key="4">
    <source>
        <dbReference type="Proteomes" id="UP001205998"/>
    </source>
</evidence>
<evidence type="ECO:0000256" key="1">
    <source>
        <dbReference type="SAM" id="Coils"/>
    </source>
</evidence>
<feature type="region of interest" description="Disordered" evidence="2">
    <location>
        <begin position="246"/>
        <end position="269"/>
    </location>
</feature>
<keyword evidence="1" id="KW-0175">Coiled coil</keyword>
<feature type="compositionally biased region" description="Polar residues" evidence="2">
    <location>
        <begin position="567"/>
        <end position="586"/>
    </location>
</feature>
<proteinExistence type="predicted"/>
<dbReference type="EMBL" id="MU558303">
    <property type="protein sequence ID" value="KAI5614613.1"/>
    <property type="molecule type" value="Genomic_DNA"/>
</dbReference>
<dbReference type="Proteomes" id="UP001205998">
    <property type="component" value="Unassembled WGS sequence"/>
</dbReference>
<accession>A0AAD5ADS5</accession>
<feature type="coiled-coil region" evidence="1">
    <location>
        <begin position="118"/>
        <end position="170"/>
    </location>
</feature>